<comment type="caution">
    <text evidence="1">The sequence shown here is derived from an EMBL/GenBank/DDBJ whole genome shotgun (WGS) entry which is preliminary data.</text>
</comment>
<name>A0A8B6EZC9_MYTGA</name>
<evidence type="ECO:0000313" key="2">
    <source>
        <dbReference type="Proteomes" id="UP000596742"/>
    </source>
</evidence>
<keyword evidence="2" id="KW-1185">Reference proteome</keyword>
<dbReference type="Proteomes" id="UP000596742">
    <property type="component" value="Unassembled WGS sequence"/>
</dbReference>
<sequence length="250" mass="29053">MAALVLADVETNNWRIDPRKVIYKSGKGDSFTCRSRWKTRWNIELGNNRFVQATEWKDGQRVPTKRGLSLPLHRWKMLVDSLDFLHQAIMEKREYKSHLGRNMYARIGHNSVCVDLRVITTRISLNEAEYLNIGSTISIINKKLMSADVKMKYFQQSLKMLQTQMLKDMRFNELLGQGKQELETNLIEEVNYHYTTEEALRAMRDTEETEHGETSSLKRGSTVKLECTMTKKMRAVEAEILITVDSDEDA</sequence>
<protein>
    <submittedName>
        <fullName evidence="1">Uncharacterized protein</fullName>
    </submittedName>
</protein>
<gene>
    <name evidence="1" type="ORF">MGAL_10B093029</name>
</gene>
<dbReference type="OrthoDB" id="6199691at2759"/>
<reference evidence="1" key="1">
    <citation type="submission" date="2018-11" db="EMBL/GenBank/DDBJ databases">
        <authorList>
            <person name="Alioto T."/>
            <person name="Alioto T."/>
        </authorList>
    </citation>
    <scope>NUCLEOTIDE SEQUENCE</scope>
</reference>
<proteinExistence type="predicted"/>
<evidence type="ECO:0000313" key="1">
    <source>
        <dbReference type="EMBL" id="VDI42342.1"/>
    </source>
</evidence>
<accession>A0A8B6EZC9</accession>
<dbReference type="AlphaFoldDB" id="A0A8B6EZC9"/>
<organism evidence="1 2">
    <name type="scientific">Mytilus galloprovincialis</name>
    <name type="common">Mediterranean mussel</name>
    <dbReference type="NCBI Taxonomy" id="29158"/>
    <lineage>
        <taxon>Eukaryota</taxon>
        <taxon>Metazoa</taxon>
        <taxon>Spiralia</taxon>
        <taxon>Lophotrochozoa</taxon>
        <taxon>Mollusca</taxon>
        <taxon>Bivalvia</taxon>
        <taxon>Autobranchia</taxon>
        <taxon>Pteriomorphia</taxon>
        <taxon>Mytilida</taxon>
        <taxon>Mytiloidea</taxon>
        <taxon>Mytilidae</taxon>
        <taxon>Mytilinae</taxon>
        <taxon>Mytilus</taxon>
    </lineage>
</organism>
<dbReference type="EMBL" id="UYJE01006002">
    <property type="protein sequence ID" value="VDI42342.1"/>
    <property type="molecule type" value="Genomic_DNA"/>
</dbReference>